<feature type="transmembrane region" description="Helical" evidence="5">
    <location>
        <begin position="203"/>
        <end position="223"/>
    </location>
</feature>
<dbReference type="GO" id="GO:0016020">
    <property type="term" value="C:membrane"/>
    <property type="evidence" value="ECO:0007669"/>
    <property type="project" value="UniProtKB-SubCell"/>
</dbReference>
<feature type="transmembrane region" description="Helical" evidence="5">
    <location>
        <begin position="345"/>
        <end position="366"/>
    </location>
</feature>
<evidence type="ECO:0000256" key="1">
    <source>
        <dbReference type="ARBA" id="ARBA00004141"/>
    </source>
</evidence>
<feature type="transmembrane region" description="Helical" evidence="5">
    <location>
        <begin position="138"/>
        <end position="160"/>
    </location>
</feature>
<feature type="transmembrane region" description="Helical" evidence="5">
    <location>
        <begin position="46"/>
        <end position="67"/>
    </location>
</feature>
<accession>T1AAI9</accession>
<dbReference type="InterPro" id="IPR052962">
    <property type="entry name" value="AA_Transporter_AGT"/>
</dbReference>
<evidence type="ECO:0000313" key="6">
    <source>
        <dbReference type="EMBL" id="EQD54052.1"/>
    </source>
</evidence>
<evidence type="ECO:0000256" key="5">
    <source>
        <dbReference type="SAM" id="Phobius"/>
    </source>
</evidence>
<feature type="transmembrane region" description="Helical" evidence="5">
    <location>
        <begin position="464"/>
        <end position="482"/>
    </location>
</feature>
<sequence length="616" mass="65435">MGAGINMAEGAPRLKREISLLGLISITVGGIIGSGIFALAATMGSIAGPAAVLALIFLGIVVILLALPYAELGAAFPVEGGPYALPRRALGDFGGFMMGWGYFLYAFIGTAAIIDVFIEYLGTWVGGLTTINSSGALGISYLGVALALVFLAAFTLIQIAGIKWGSIFAITTTFAKLIPLLLFGLIGLLYIRVGNITDFGFNPFGWTAIAFAMSLGFFAFTGFEAVSIPSEEIKDPGRTIPRATIFSVLIVMAIYTLVAVAFVGGINWTAAGITPGDWGATGSLLLNDVANGWGLPILGTIVVIGALLSTFGAGGDWVLLQGRMPYAMAKDHLFFRSMARIHPRFGTPAVAITFASVLTGIVLIALPSFPEVALVASITTLIPYAAAALALVVLRRTEPNATRPFRLPAAWVLTPAAFVLATILVYWASWPWTLIGVFLTLVGIPLYFLFTLPEFRRWGHVVELALTVGVLGILGYAMVYWFPSGGTIAGVAAWPLIGTLLIFVAIPAYFVTMLFRQHTFEESKAVLWIVTYVGGLGIISYLGDQFFIYDNFLTPPSYPVTIQPMGIITTPYDLVVLIAFGIAMFAWGYFSGTRPRPSPIGAEAPARPALPGTPRG</sequence>
<dbReference type="GO" id="GO:0022857">
    <property type="term" value="F:transmembrane transporter activity"/>
    <property type="evidence" value="ECO:0007669"/>
    <property type="project" value="InterPro"/>
</dbReference>
<keyword evidence="2 5" id="KW-0812">Transmembrane</keyword>
<evidence type="ECO:0000256" key="2">
    <source>
        <dbReference type="ARBA" id="ARBA00022692"/>
    </source>
</evidence>
<feature type="transmembrane region" description="Helical" evidence="5">
    <location>
        <begin position="372"/>
        <end position="394"/>
    </location>
</feature>
<reference evidence="6" key="1">
    <citation type="submission" date="2013-08" db="EMBL/GenBank/DDBJ databases">
        <authorList>
            <person name="Mendez C."/>
            <person name="Richter M."/>
            <person name="Ferrer M."/>
            <person name="Sanchez J."/>
        </authorList>
    </citation>
    <scope>NUCLEOTIDE SEQUENCE</scope>
</reference>
<feature type="transmembrane region" description="Helical" evidence="5">
    <location>
        <begin position="293"/>
        <end position="320"/>
    </location>
</feature>
<keyword evidence="3 5" id="KW-1133">Transmembrane helix</keyword>
<dbReference type="PANTHER" id="PTHR47547:SF1">
    <property type="entry name" value="ASPARTATE-PROTON SYMPORTER"/>
    <property type="match status" value="1"/>
</dbReference>
<protein>
    <submittedName>
        <fullName evidence="6">Amino acid permease-associated region</fullName>
    </submittedName>
</protein>
<feature type="transmembrane region" description="Helical" evidence="5">
    <location>
        <begin position="526"/>
        <end position="549"/>
    </location>
</feature>
<name>T1AAI9_9ZZZZ</name>
<dbReference type="InterPro" id="IPR002293">
    <property type="entry name" value="AA/rel_permease1"/>
</dbReference>
<comment type="subcellular location">
    <subcellularLocation>
        <location evidence="1">Membrane</location>
        <topology evidence="1">Multi-pass membrane protein</topology>
    </subcellularLocation>
</comment>
<reference evidence="6" key="2">
    <citation type="journal article" date="2014" name="ISME J.">
        <title>Microbial stratification in low pH oxic and suboxic macroscopic growths along an acid mine drainage.</title>
        <authorList>
            <person name="Mendez-Garcia C."/>
            <person name="Mesa V."/>
            <person name="Sprenger R.R."/>
            <person name="Richter M."/>
            <person name="Diez M.S."/>
            <person name="Solano J."/>
            <person name="Bargiela R."/>
            <person name="Golyshina O.V."/>
            <person name="Manteca A."/>
            <person name="Ramos J.L."/>
            <person name="Gallego J.R."/>
            <person name="Llorente I."/>
            <person name="Martins Dos Santos V.A."/>
            <person name="Jensen O.N."/>
            <person name="Pelaez A.I."/>
            <person name="Sanchez J."/>
            <person name="Ferrer M."/>
        </authorList>
    </citation>
    <scope>NUCLEOTIDE SEQUENCE</scope>
</reference>
<gene>
    <name evidence="6" type="ORF">B1B_09864</name>
</gene>
<dbReference type="AlphaFoldDB" id="T1AAI9"/>
<feature type="transmembrane region" description="Helical" evidence="5">
    <location>
        <begin position="569"/>
        <end position="590"/>
    </location>
</feature>
<proteinExistence type="predicted"/>
<dbReference type="Pfam" id="PF13520">
    <property type="entry name" value="AA_permease_2"/>
    <property type="match status" value="1"/>
</dbReference>
<feature type="transmembrane region" description="Helical" evidence="5">
    <location>
        <begin position="20"/>
        <end position="40"/>
    </location>
</feature>
<evidence type="ECO:0000256" key="3">
    <source>
        <dbReference type="ARBA" id="ARBA00022989"/>
    </source>
</evidence>
<feature type="transmembrane region" description="Helical" evidence="5">
    <location>
        <begin position="406"/>
        <end position="428"/>
    </location>
</feature>
<organism evidence="6">
    <name type="scientific">mine drainage metagenome</name>
    <dbReference type="NCBI Taxonomy" id="410659"/>
    <lineage>
        <taxon>unclassified sequences</taxon>
        <taxon>metagenomes</taxon>
        <taxon>ecological metagenomes</taxon>
    </lineage>
</organism>
<dbReference type="PANTHER" id="PTHR47547">
    <property type="match status" value="1"/>
</dbReference>
<evidence type="ECO:0000256" key="4">
    <source>
        <dbReference type="ARBA" id="ARBA00023136"/>
    </source>
</evidence>
<feature type="transmembrane region" description="Helical" evidence="5">
    <location>
        <begin position="244"/>
        <end position="273"/>
    </location>
</feature>
<dbReference type="Gene3D" id="1.20.1740.10">
    <property type="entry name" value="Amino acid/polyamine transporter I"/>
    <property type="match status" value="1"/>
</dbReference>
<feature type="transmembrane region" description="Helical" evidence="5">
    <location>
        <begin position="434"/>
        <end position="452"/>
    </location>
</feature>
<feature type="transmembrane region" description="Helical" evidence="5">
    <location>
        <begin position="96"/>
        <end position="118"/>
    </location>
</feature>
<feature type="transmembrane region" description="Helical" evidence="5">
    <location>
        <begin position="488"/>
        <end position="514"/>
    </location>
</feature>
<keyword evidence="4 5" id="KW-0472">Membrane</keyword>
<feature type="transmembrane region" description="Helical" evidence="5">
    <location>
        <begin position="167"/>
        <end position="191"/>
    </location>
</feature>
<dbReference type="EMBL" id="AUZY01006533">
    <property type="protein sequence ID" value="EQD54052.1"/>
    <property type="molecule type" value="Genomic_DNA"/>
</dbReference>
<comment type="caution">
    <text evidence="6">The sequence shown here is derived from an EMBL/GenBank/DDBJ whole genome shotgun (WGS) entry which is preliminary data.</text>
</comment>